<dbReference type="GO" id="GO:0005634">
    <property type="term" value="C:nucleus"/>
    <property type="evidence" value="ECO:0007669"/>
    <property type="project" value="UniProtKB-SubCell"/>
</dbReference>
<evidence type="ECO:0000313" key="18">
    <source>
        <dbReference type="Proteomes" id="UP000355283"/>
    </source>
</evidence>
<keyword evidence="13" id="KW-0732">Signal</keyword>
<feature type="chain" id="PRO_5020025340" description="non-specific serine/threonine protein kinase" evidence="13">
    <location>
        <begin position="24"/>
        <end position="4188"/>
    </location>
</feature>
<dbReference type="Pfam" id="PF00454">
    <property type="entry name" value="PI3_PI4_kinase"/>
    <property type="match status" value="1"/>
</dbReference>
<dbReference type="SMART" id="SM00146">
    <property type="entry name" value="PI3Kc"/>
    <property type="match status" value="1"/>
</dbReference>
<dbReference type="Proteomes" id="UP000355283">
    <property type="component" value="Unassembled WGS sequence"/>
</dbReference>
<dbReference type="PANTHER" id="PTHR37079">
    <property type="entry name" value="SERINE/THREONINE-PROTEIN KINASE ATM"/>
    <property type="match status" value="1"/>
</dbReference>
<feature type="compositionally biased region" description="Basic and acidic residues" evidence="12">
    <location>
        <begin position="2839"/>
        <end position="2860"/>
    </location>
</feature>
<feature type="region of interest" description="Disordered" evidence="12">
    <location>
        <begin position="3519"/>
        <end position="3551"/>
    </location>
</feature>
<feature type="domain" description="PI3K/PI4K catalytic" evidence="14">
    <location>
        <begin position="3787"/>
        <end position="4101"/>
    </location>
</feature>
<dbReference type="SMART" id="SM01343">
    <property type="entry name" value="FATC"/>
    <property type="match status" value="1"/>
</dbReference>
<keyword evidence="9" id="KW-0539">Nucleus</keyword>
<evidence type="ECO:0000259" key="14">
    <source>
        <dbReference type="PROSITE" id="PS50290"/>
    </source>
</evidence>
<evidence type="ECO:0000313" key="17">
    <source>
        <dbReference type="EMBL" id="TFJ85321.1"/>
    </source>
</evidence>
<reference evidence="17 18" key="1">
    <citation type="submission" date="2019-01" db="EMBL/GenBank/DDBJ databases">
        <title>Nuclear Genome Assembly of the Microalgal Biofuel strain Nannochloropsis salina CCMP1776.</title>
        <authorList>
            <person name="Hovde B."/>
        </authorList>
    </citation>
    <scope>NUCLEOTIDE SEQUENCE [LARGE SCALE GENOMIC DNA]</scope>
    <source>
        <strain evidence="17 18">CCMP1776</strain>
    </source>
</reference>
<evidence type="ECO:0000256" key="5">
    <source>
        <dbReference type="ARBA" id="ARBA00022741"/>
    </source>
</evidence>
<dbReference type="OrthoDB" id="381190at2759"/>
<dbReference type="GO" id="GO:0004674">
    <property type="term" value="F:protein serine/threonine kinase activity"/>
    <property type="evidence" value="ECO:0007669"/>
    <property type="project" value="UniProtKB-KW"/>
</dbReference>
<feature type="coiled-coil region" evidence="11">
    <location>
        <begin position="3430"/>
        <end position="3484"/>
    </location>
</feature>
<feature type="region of interest" description="Disordered" evidence="12">
    <location>
        <begin position="507"/>
        <end position="543"/>
    </location>
</feature>
<feature type="domain" description="FATC" evidence="16">
    <location>
        <begin position="4156"/>
        <end position="4188"/>
    </location>
</feature>
<dbReference type="CDD" id="cd05171">
    <property type="entry name" value="PIKKc_ATM"/>
    <property type="match status" value="1"/>
</dbReference>
<accession>A0A4D9D0W2</accession>
<evidence type="ECO:0000256" key="9">
    <source>
        <dbReference type="ARBA" id="ARBA00023242"/>
    </source>
</evidence>
<keyword evidence="11" id="KW-0175">Coiled coil</keyword>
<dbReference type="InterPro" id="IPR014009">
    <property type="entry name" value="PIK_FAT"/>
</dbReference>
<feature type="compositionally biased region" description="Acidic residues" evidence="12">
    <location>
        <begin position="3542"/>
        <end position="3551"/>
    </location>
</feature>
<dbReference type="EC" id="2.7.11.1" evidence="2"/>
<dbReference type="PROSITE" id="PS00916">
    <property type="entry name" value="PI3_4_KINASE_2"/>
    <property type="match status" value="1"/>
</dbReference>
<evidence type="ECO:0000256" key="2">
    <source>
        <dbReference type="ARBA" id="ARBA00012513"/>
    </source>
</evidence>
<dbReference type="PROSITE" id="PS51190">
    <property type="entry name" value="FATC"/>
    <property type="match status" value="1"/>
</dbReference>
<proteinExistence type="predicted"/>
<feature type="region of interest" description="Disordered" evidence="12">
    <location>
        <begin position="2392"/>
        <end position="2418"/>
    </location>
</feature>
<dbReference type="EMBL" id="SDOX01000016">
    <property type="protein sequence ID" value="TFJ85321.1"/>
    <property type="molecule type" value="Genomic_DNA"/>
</dbReference>
<comment type="caution">
    <text evidence="17">The sequence shown here is derived from an EMBL/GenBank/DDBJ whole genome shotgun (WGS) entry which is preliminary data.</text>
</comment>
<evidence type="ECO:0000256" key="4">
    <source>
        <dbReference type="ARBA" id="ARBA00022679"/>
    </source>
</evidence>
<dbReference type="SUPFAM" id="SSF56112">
    <property type="entry name" value="Protein kinase-like (PK-like)"/>
    <property type="match status" value="1"/>
</dbReference>
<dbReference type="GO" id="GO:0006281">
    <property type="term" value="P:DNA repair"/>
    <property type="evidence" value="ECO:0007669"/>
    <property type="project" value="InterPro"/>
</dbReference>
<evidence type="ECO:0000256" key="3">
    <source>
        <dbReference type="ARBA" id="ARBA00022527"/>
    </source>
</evidence>
<dbReference type="InterPro" id="IPR044107">
    <property type="entry name" value="PIKKc_ATM"/>
</dbReference>
<keyword evidence="18" id="KW-1185">Reference proteome</keyword>
<evidence type="ECO:0000259" key="15">
    <source>
        <dbReference type="PROSITE" id="PS51189"/>
    </source>
</evidence>
<feature type="signal peptide" evidence="13">
    <location>
        <begin position="1"/>
        <end position="23"/>
    </location>
</feature>
<evidence type="ECO:0000256" key="7">
    <source>
        <dbReference type="ARBA" id="ARBA00022777"/>
    </source>
</evidence>
<keyword evidence="4" id="KW-0808">Transferase</keyword>
<dbReference type="InterPro" id="IPR011009">
    <property type="entry name" value="Kinase-like_dom_sf"/>
</dbReference>
<dbReference type="GO" id="GO:0005524">
    <property type="term" value="F:ATP binding"/>
    <property type="evidence" value="ECO:0007669"/>
    <property type="project" value="UniProtKB-KW"/>
</dbReference>
<feature type="domain" description="FAT" evidence="15">
    <location>
        <begin position="2799"/>
        <end position="3639"/>
    </location>
</feature>
<keyword evidence="6" id="KW-0227">DNA damage</keyword>
<evidence type="ECO:0000259" key="16">
    <source>
        <dbReference type="PROSITE" id="PS51190"/>
    </source>
</evidence>
<evidence type="ECO:0000256" key="12">
    <source>
        <dbReference type="SAM" id="MobiDB-lite"/>
    </source>
</evidence>
<evidence type="ECO:0000256" key="8">
    <source>
        <dbReference type="ARBA" id="ARBA00022840"/>
    </source>
</evidence>
<protein>
    <recommendedName>
        <fullName evidence="2">non-specific serine/threonine protein kinase</fullName>
        <ecNumber evidence="2">2.7.11.1</ecNumber>
    </recommendedName>
</protein>
<sequence length="4188" mass="460538">MKSNRKAMAISSLSVALCTLSQSGSRITDKKEAIRFITETVSDSKRAAALTKKGRWEEVVWSALMYVKHEGRSNKQKRAQQEDVGLFLVSVVRRAPLREGAWPLVSLVEALVTDALLRMDQEATVGSALQLLEILLKEAKYCEGMSRGLAERCMQRLMRSLEEDDERNGLDQTSISRARSLANLIANYRRDFVLEGDRSGGRESFLRGVVRFAGRWAGRHGIAEARKAGVNAFPDVAEEVLATINALLLKYGVDCAPHLAMGGHDQDMSYGEAVLSLALQCLPNLRVSKVPTFFEHVRLQLHLARARLAFAHPWLLDAGDYMVHNLDKVWEVVVQDCLVNAGQHVRAHGAGGKKGREETWVPLEYRGRLSLVLAAEVLFAMRALRVTCVDGQEPPGTSVAGGSGEKARGGGETGVVRGEECLDEDDQGGGRMRGPGQVRKRQRLASSRGEAGVSSIAREAGSGSDPVKEDPMGRIYHVLRMASKENVGSREDSARLGRRVQAGCRAGLSDGDQVRSHGQAGASLATQNPGSQPTVKGTQNQVGGGVGSGGARVSVILAHLQLLAAVLENLPSGGELWVLCETVEGEGLVELVDVLENLLVSRRESVLLLWTLVALLALAHVCTRRPMPVFPLAQLGAAWGRVLHTILRPDLKCWSATGRLDSQRVGLGDGVLRLLIKLVSHPILLSEATLARNQDLLWRLPAFQSVQDSLSAITLLHALLQRGEISDGHDSIASVFLGSTGVVSTSVPCGFLDHAHLSNGGIRGNGESSEENENLLRKRQMMLPQARSRAERVGDFLMGFISLQLFRSHASIIDRCRAIARAMAALVDLIGASRYRLRMVTDEDGTQAENGALPWTVESSFAVGKLRWSLSSPWRALAEEEGRRRKALSLGSHTEAKGGSSLDESGTIRHFFCIHGERNLWRDLTRSIDDAGTTFQTGATFSTSGMASTKAAATGFSTTPTRGFSPDLRGITVPSTSTKTAKLCSAGGHPLLRRCHGRRFEENDILGDAMAVQINRVAVRAVRHVEAWTEALRSLLFGSSAQKGSFSRECMASTNTQAQVRNTSIASNIDGVHIPCYLLIEMLFLLLAVRVDEATVEAGELKDENDSLDAVEDEQPSDFSRVVLMATRVEELLGRMQDCLHCLSWPGMGKCEGLSRSQRGLREEAEGFGEKAVPGAVAEAGALVLDVSSSLLEELPLTFAIDGGGGLEKTGLWVESTEGLGGGLSREEKLPRGAHDVLRFFRSRIDEALSLILPEGSGEVIHGNSYDATDISRGEVDEEGGYLSDGETSSSFKNRHLNSTYRDEDDLMADSDDEDEATELSYVALASQRRPLTQHRGKGIRVRMGHVEGRQLRRENCAFAWEISKNSPFSARQLAAWARLALVLNPTNPCAYRYIKAASSILLDDRDLDLAKLWFDTLFLMADPEDYVQHLAELQGWVNHDLSAVALSLESTARREVSTGQEIRLNCLWRLLQQLCSRKSPSWLVEGLGSVQDRLWSSFTLVEREELSWYNRCMETDARHALFEASNAVRGDDGTRKLFLTCLVHSARHGDSEVRLSTSRALPAVFLVYPNSLSVWEQYRRQGVLSGPGEGPDANDRASTVSRSHVTLSQSTLSTLYVLQRRLGLLIAFGTAARASHKVTRLAILTLCRWWGSPTGAMTGTHSKIAELQAAKMVRPMVEAVISSIAGGLGYPSVAALLREHLIFLLHEWLVVHRLPLLDFPLHMLLLDPESGEFCWGEIEDEWREHGRRASKTEEGEEDVGSAGVPVCLNITGASRCSRFNMQYGDVTKEQEALLQAFVGNTLSILVPIACLASGGDPPTYRLDLFDNLALAVGSLHRNQKKKATPHASRGDEREDPTMFREGRIASLISAYIVEIKALEFLLLSASTVHENAGLQLADLHGFLQRSFPKAGEEELNSRAGLDPERFPQDVIVSMLDLLSTEAPLASLPSGATSKSALCSLEPSALGPALQALAERILGASRVVRTISNSEREKEDSDVVNLTVLWSNCNPVELLFHLKVRLAQASNPVRAQRLLEVTKELLMILGPVAQSPAALHVCIHLMLWALERHACALTLSVLDMLESYLDAVLDHRSVDGHPVGAERLRVHLGGLVVSLFTILVQLRVYTHRRPSVGVTDLHDDDMISESSLLMLPLHFFTPSINERASSSFVLTEDEAGAIAAKVVSILHRLVIQESSLKRYICDLDPLPRLTIGSWFRESDALEQTLEEVRVAILRATTSATVKCGRIDQGEARRQLIAHAKRFTVTLARSAGQGRAGQFTRLVALQALLHRLSPIQTSADDLSPSQVTPLDPGPEVRRLLVPALLSLCRPREWEKRSLGGMSDLSGALHRSGGSGKEEISIRLEAARVLGALGAVPPSELVLWVPATHIDQIHGNKSTSTSNGKKRSFGAGSSRRSLGASLPAPPPLLLPATPCESIVGKALKVLLGLLTSSDAHAVQLAVLTLRSTLLRYKYDETKNQKENSDLNADSGRTVQNFEIRPWMKTVWKSRQHDAVFDEQEVALLQSFERSSTKRRIRDTEASYRCDVGQREPFAASYLVSSSKKRLQTLFPNAMRPVDANFPRANNKWCSQRIWDPRRLPYEDWITQLVWTLAQEVMVRASGRKIENHLDNCEQDESELTIVRRFLIQCSGTCRSQPVLAEVLLPVALFCLLRLERDCSLTAVQARQSFNRRERVDQQQQGEDEKKMTREWVCQQLTRCLRLCLSRANPRPSQALISALTFLRMQSIHEALQVRFPSSPVVGRSVRRKSTERTSPSPPHLEAHEAVAAVGGMMGLGLNKLEIARAAIRCGALTAATLYLELHVEDERQHDQLQARYSGIHEGAHDGTDRTQDYSRSMDRTSRDISISRGKKGYGKQDKSTLLLGEVGEVESLLLRISGRLAEPDGADGVQAGTGLEGRMRAVAAQESPDWRQALAEHDCLLQRWQGQNASRASHSSTSCSYYPPNASKDTGISAGSAIALQKLDLGHVLDTYLAGLKTRTDIGHEAALRELEFETSWRACRWQQFPIANYNRSYSSALWGPNVCVARYQPSLLATTAHNFGNTALPLSLDDDQSIKAWHQEGSAAEDLAGGPSLSLLGRHRYHEHIHAGLRALAAGDNAVLSQNLRAARLGLLSCLAEEVASEPSRFLSPVLARLQSLQEMEEVAALRAVFTGRMAKSYHARDLHAVSLQQLSGQEDHNAMAYDKNATSSYSGIYSRDKGRALIDIWQARSHGAIEDDFELAEPVLAVQEVLIRALCPPLDCRQALVRHAQGIAAAARAAGNLTIAASVMDRVESLLLAPGARPNGVLTVDRCVCKLEQARILWANGKGDLAIQTVTALAPALETLDRDVSEKCSDDARVRGLEVQARQLAGRWMAIARSESTQRIIDGHLRPAVDRASADGGTPAQRRQAHLTLANFLTDLYQRRSERLKSDEMVRQAELLQQRKVELEVRQREFEGVSEKDPKRNELRRRIGSLKKELALDEADYKAQVDSLSGILLDALKHFRQALCFDGLVGGRHRRETTRNSCEGRPVLASDSEAKEHEEEDGSGCGDDDDLGPIFKVVALWFDPVNAGSLVVNAELAKLVLEIPTYKVVPLIYQILSRLGSGTREFSSAVELLVFRTCKEHPHHTLLQLFALRHGKTLNSAAARETYNRMAHLEEKVQAAQGILNRLLSSGCPVLAALVTNTEKLLDGYIKLASIKRTPEMKQSRNLSFVSLTAEPAVLRNFPDILRRGAEGPGSGASSSGVTLAALPAVLTKSPPLDPMARYDAEDQAWGCSTHVVRVERFESRFALAESGLSRPLIIACLGTDGRRYRQVLKADDVRSDAIMMQVFEMMNTLLYRDPRARRRALHIRTYRVVPMTPECGALEFVEDTKTLGGLLVASSDNSLGLHERYNGDNDFSSRECRELLRTARTSEERRDAYQTITENFHPAFRFFFLESFPDPAVWYRKRLYYTRSVAVSSIVGYVLGIGDRHASNILVDQATAGLVHIDFGYTFEQGKVLPQPETVPFRLTRDLVDAMGVTGTEGVFRQCCNTTMAVLRQHAPSLLTILEVCVHDPLHSWIRAGMPGVLAKEGGEEARAGVSAVSGKANCVRGGDEEEEEEEEGSGRRRRGAAHKVLGFEERKACETMRPNSDAERALLRIRQKLKGYEDPGGDAMSTEGHVKYLISQATDPDNLCRIFVGWSPWL</sequence>
<dbReference type="InterPro" id="IPR038980">
    <property type="entry name" value="ATM_plant"/>
</dbReference>
<comment type="subcellular location">
    <subcellularLocation>
        <location evidence="1">Nucleus</location>
    </subcellularLocation>
</comment>
<dbReference type="PANTHER" id="PTHR37079:SF4">
    <property type="entry name" value="SERINE_THREONINE-PROTEIN KINASE ATM"/>
    <property type="match status" value="1"/>
</dbReference>
<feature type="region of interest" description="Disordered" evidence="12">
    <location>
        <begin position="391"/>
        <end position="471"/>
    </location>
</feature>
<dbReference type="InterPro" id="IPR036940">
    <property type="entry name" value="PI3/4_kinase_cat_sf"/>
</dbReference>
<evidence type="ECO:0000256" key="13">
    <source>
        <dbReference type="SAM" id="SignalP"/>
    </source>
</evidence>
<keyword evidence="5" id="KW-0547">Nucleotide-binding</keyword>
<dbReference type="Gene3D" id="1.10.1070.11">
    <property type="entry name" value="Phosphatidylinositol 3-/4-kinase, catalytic domain"/>
    <property type="match status" value="1"/>
</dbReference>
<evidence type="ECO:0000256" key="11">
    <source>
        <dbReference type="SAM" id="Coils"/>
    </source>
</evidence>
<feature type="compositionally biased region" description="Low complexity" evidence="12">
    <location>
        <begin position="2407"/>
        <end position="2418"/>
    </location>
</feature>
<keyword evidence="3" id="KW-0723">Serine/threonine-protein kinase</keyword>
<dbReference type="InterPro" id="IPR000403">
    <property type="entry name" value="PI3/4_kinase_cat_dom"/>
</dbReference>
<feature type="region of interest" description="Disordered" evidence="12">
    <location>
        <begin position="4093"/>
        <end position="4113"/>
    </location>
</feature>
<gene>
    <name evidence="17" type="ORF">NSK_003744</name>
</gene>
<dbReference type="InterPro" id="IPR003152">
    <property type="entry name" value="FATC_dom"/>
</dbReference>
<dbReference type="PROSITE" id="PS50290">
    <property type="entry name" value="PI3_4_KINASE_3"/>
    <property type="match status" value="1"/>
</dbReference>
<feature type="compositionally biased region" description="Polar residues" evidence="12">
    <location>
        <begin position="524"/>
        <end position="541"/>
    </location>
</feature>
<dbReference type="InterPro" id="IPR018936">
    <property type="entry name" value="PI3/4_kinase_CS"/>
</dbReference>
<evidence type="ECO:0000256" key="10">
    <source>
        <dbReference type="ARBA" id="ARBA00047899"/>
    </source>
</evidence>
<evidence type="ECO:0000256" key="1">
    <source>
        <dbReference type="ARBA" id="ARBA00004123"/>
    </source>
</evidence>
<feature type="region of interest" description="Disordered" evidence="12">
    <location>
        <begin position="2836"/>
        <end position="2873"/>
    </location>
</feature>
<comment type="catalytic activity">
    <reaction evidence="10">
        <text>L-threonyl-[protein] + ATP = O-phospho-L-threonyl-[protein] + ADP + H(+)</text>
        <dbReference type="Rhea" id="RHEA:46608"/>
        <dbReference type="Rhea" id="RHEA-COMP:11060"/>
        <dbReference type="Rhea" id="RHEA-COMP:11605"/>
        <dbReference type="ChEBI" id="CHEBI:15378"/>
        <dbReference type="ChEBI" id="CHEBI:30013"/>
        <dbReference type="ChEBI" id="CHEBI:30616"/>
        <dbReference type="ChEBI" id="CHEBI:61977"/>
        <dbReference type="ChEBI" id="CHEBI:456216"/>
        <dbReference type="EC" id="2.7.11.1"/>
    </reaction>
</comment>
<keyword evidence="7" id="KW-0418">Kinase</keyword>
<dbReference type="Gene3D" id="3.30.1010.10">
    <property type="entry name" value="Phosphatidylinositol 3-kinase Catalytic Subunit, Chain A, domain 4"/>
    <property type="match status" value="1"/>
</dbReference>
<keyword evidence="8" id="KW-0067">ATP-binding</keyword>
<evidence type="ECO:0000256" key="6">
    <source>
        <dbReference type="ARBA" id="ARBA00022763"/>
    </source>
</evidence>
<dbReference type="PROSITE" id="PS51189">
    <property type="entry name" value="FAT"/>
    <property type="match status" value="1"/>
</dbReference>
<dbReference type="Pfam" id="PF02260">
    <property type="entry name" value="FATC"/>
    <property type="match status" value="1"/>
</dbReference>
<name>A0A4D9D0W2_9STRA</name>
<organism evidence="17 18">
    <name type="scientific">Nannochloropsis salina CCMP1776</name>
    <dbReference type="NCBI Taxonomy" id="1027361"/>
    <lineage>
        <taxon>Eukaryota</taxon>
        <taxon>Sar</taxon>
        <taxon>Stramenopiles</taxon>
        <taxon>Ochrophyta</taxon>
        <taxon>Eustigmatophyceae</taxon>
        <taxon>Eustigmatales</taxon>
        <taxon>Monodopsidaceae</taxon>
        <taxon>Microchloropsis</taxon>
        <taxon>Microchloropsis salina</taxon>
    </lineage>
</organism>